<dbReference type="GO" id="GO:0006633">
    <property type="term" value="P:fatty acid biosynthetic process"/>
    <property type="evidence" value="ECO:0007669"/>
    <property type="project" value="UniProtKB-KW"/>
</dbReference>
<dbReference type="InterPro" id="IPR011764">
    <property type="entry name" value="Biotin_carboxylation_dom"/>
</dbReference>
<feature type="domain" description="ATP-grasp" evidence="13">
    <location>
        <begin position="139"/>
        <end position="331"/>
    </location>
</feature>
<comment type="function">
    <text evidence="10">Multifunctional enzyme that catalyzes the carboxylation of acetyl-CoA, forming malonyl-CoA, which is used in the plastid for fatty acid synthesis and in the cytosol in various biosynthetic pathways including fatty acid elongation.</text>
</comment>
<evidence type="ECO:0000256" key="1">
    <source>
        <dbReference type="ARBA" id="ARBA00001953"/>
    </source>
</evidence>
<protein>
    <recommendedName>
        <fullName evidence="17">Acetyl-CoA carboxylase</fullName>
    </recommendedName>
</protein>
<dbReference type="GO" id="GO:0005524">
    <property type="term" value="F:ATP binding"/>
    <property type="evidence" value="ECO:0007669"/>
    <property type="project" value="UniProtKB-UniRule"/>
</dbReference>
<evidence type="ECO:0000259" key="14">
    <source>
        <dbReference type="PROSITE" id="PS50979"/>
    </source>
</evidence>
<dbReference type="InterPro" id="IPR011054">
    <property type="entry name" value="Rudment_hybrid_motif"/>
</dbReference>
<dbReference type="SUPFAM" id="SSF52440">
    <property type="entry name" value="PreATP-grasp domain"/>
    <property type="match status" value="1"/>
</dbReference>
<dbReference type="Pfam" id="PF08326">
    <property type="entry name" value="ACC_central"/>
    <property type="match status" value="1"/>
</dbReference>
<dbReference type="InterPro" id="IPR049076">
    <property type="entry name" value="ACCA"/>
</dbReference>
<feature type="domain" description="Biotin carboxylation" evidence="14">
    <location>
        <begin position="19"/>
        <end position="468"/>
    </location>
</feature>
<keyword evidence="6 11" id="KW-0067">ATP-binding</keyword>
<dbReference type="CDD" id="cd06850">
    <property type="entry name" value="biotinyl_domain"/>
    <property type="match status" value="1"/>
</dbReference>
<dbReference type="PROSITE" id="PS50979">
    <property type="entry name" value="BC"/>
    <property type="match status" value="1"/>
</dbReference>
<keyword evidence="16" id="KW-1185">Reference proteome</keyword>
<dbReference type="SUPFAM" id="SSF51230">
    <property type="entry name" value="Single hybrid motif"/>
    <property type="match status" value="1"/>
</dbReference>
<dbReference type="GO" id="GO:0046872">
    <property type="term" value="F:metal ion binding"/>
    <property type="evidence" value="ECO:0007669"/>
    <property type="project" value="InterPro"/>
</dbReference>
<dbReference type="SMART" id="SM00878">
    <property type="entry name" value="Biotin_carb_C"/>
    <property type="match status" value="1"/>
</dbReference>
<evidence type="ECO:0000256" key="9">
    <source>
        <dbReference type="ARBA" id="ARBA00023267"/>
    </source>
</evidence>
<evidence type="ECO:0000259" key="12">
    <source>
        <dbReference type="PROSITE" id="PS50968"/>
    </source>
</evidence>
<evidence type="ECO:0000256" key="6">
    <source>
        <dbReference type="ARBA" id="ARBA00022840"/>
    </source>
</evidence>
<dbReference type="InterPro" id="IPR011761">
    <property type="entry name" value="ATP-grasp"/>
</dbReference>
<evidence type="ECO:0000256" key="2">
    <source>
        <dbReference type="ARBA" id="ARBA00022516"/>
    </source>
</evidence>
<gene>
    <name evidence="15" type="ORF">TRITD_4Av1G223840</name>
</gene>
<dbReference type="Pfam" id="PF02786">
    <property type="entry name" value="CPSase_L_D2"/>
    <property type="match status" value="1"/>
</dbReference>
<dbReference type="EMBL" id="LT934117">
    <property type="protein sequence ID" value="VAH97576.1"/>
    <property type="molecule type" value="Genomic_DNA"/>
</dbReference>
<dbReference type="InterPro" id="IPR005479">
    <property type="entry name" value="CPAse_ATP-bd"/>
</dbReference>
<evidence type="ECO:0000256" key="5">
    <source>
        <dbReference type="ARBA" id="ARBA00022832"/>
    </source>
</evidence>
<evidence type="ECO:0000256" key="7">
    <source>
        <dbReference type="ARBA" id="ARBA00023098"/>
    </source>
</evidence>
<dbReference type="PANTHER" id="PTHR45728">
    <property type="entry name" value="ACETYL-COA CARBOXYLASE, ISOFORM A"/>
    <property type="match status" value="1"/>
</dbReference>
<evidence type="ECO:0000259" key="13">
    <source>
        <dbReference type="PROSITE" id="PS50975"/>
    </source>
</evidence>
<dbReference type="Proteomes" id="UP000324705">
    <property type="component" value="Chromosome 4A"/>
</dbReference>
<dbReference type="PROSITE" id="PS50968">
    <property type="entry name" value="BIOTINYL_LIPOYL"/>
    <property type="match status" value="1"/>
</dbReference>
<dbReference type="InterPro" id="IPR011053">
    <property type="entry name" value="Single_hybrid_motif"/>
</dbReference>
<dbReference type="FunFam" id="3.30.1490.20:FF:000003">
    <property type="entry name" value="acetyl-CoA carboxylase isoform X1"/>
    <property type="match status" value="1"/>
</dbReference>
<evidence type="ECO:0000313" key="15">
    <source>
        <dbReference type="EMBL" id="VAH97576.1"/>
    </source>
</evidence>
<dbReference type="InterPro" id="IPR005481">
    <property type="entry name" value="BC-like_N"/>
</dbReference>
<dbReference type="SUPFAM" id="SSF56059">
    <property type="entry name" value="Glutathione synthetase ATP-binding domain-like"/>
    <property type="match status" value="1"/>
</dbReference>
<evidence type="ECO:0000256" key="8">
    <source>
        <dbReference type="ARBA" id="ARBA00023160"/>
    </source>
</evidence>
<dbReference type="Gene3D" id="3.30.1490.20">
    <property type="entry name" value="ATP-grasp fold, A domain"/>
    <property type="match status" value="1"/>
</dbReference>
<dbReference type="Gene3D" id="3.90.1770.10">
    <property type="entry name" value="PreATP-grasp domain"/>
    <property type="match status" value="1"/>
</dbReference>
<evidence type="ECO:0000256" key="11">
    <source>
        <dbReference type="PROSITE-ProRule" id="PRU00409"/>
    </source>
</evidence>
<keyword evidence="3" id="KW-0436">Ligase</keyword>
<dbReference type="InterPro" id="IPR005482">
    <property type="entry name" value="Biotin_COase_C"/>
</dbReference>
<evidence type="ECO:0000256" key="3">
    <source>
        <dbReference type="ARBA" id="ARBA00022598"/>
    </source>
</evidence>
<comment type="cofactor">
    <cofactor evidence="1">
        <name>biotin</name>
        <dbReference type="ChEBI" id="CHEBI:57586"/>
    </cofactor>
</comment>
<keyword evidence="8" id="KW-0275">Fatty acid biosynthesis</keyword>
<dbReference type="Gene3D" id="3.30.470.20">
    <property type="entry name" value="ATP-grasp fold, B domain"/>
    <property type="match status" value="1"/>
</dbReference>
<dbReference type="PROSITE" id="PS00867">
    <property type="entry name" value="CPSASE_2"/>
    <property type="match status" value="1"/>
</dbReference>
<dbReference type="InterPro" id="IPR013537">
    <property type="entry name" value="AcCoA_COase_cen"/>
</dbReference>
<dbReference type="Gene3D" id="3.40.50.20">
    <property type="match status" value="2"/>
</dbReference>
<dbReference type="FunFam" id="2.40.50.100:FF:000005">
    <property type="entry name" value="Acetyl-CoA carboxylase 1"/>
    <property type="match status" value="1"/>
</dbReference>
<dbReference type="PANTHER" id="PTHR45728:SF8">
    <property type="entry name" value="ACETYL-COA CARBOXYLASE"/>
    <property type="match status" value="1"/>
</dbReference>
<keyword evidence="5" id="KW-0276">Fatty acid metabolism</keyword>
<feature type="domain" description="Lipoyl-binding" evidence="12">
    <location>
        <begin position="566"/>
        <end position="640"/>
    </location>
</feature>
<keyword evidence="4 11" id="KW-0547">Nucleotide-binding</keyword>
<proteinExistence type="predicted"/>
<dbReference type="InterPro" id="IPR016185">
    <property type="entry name" value="PreATP-grasp_dom_sf"/>
</dbReference>
<dbReference type="InterPro" id="IPR013815">
    <property type="entry name" value="ATP_grasp_subdomain_1"/>
</dbReference>
<dbReference type="InterPro" id="IPR049074">
    <property type="entry name" value="ACCA_BT"/>
</dbReference>
<dbReference type="Gramene" id="TRITD4Av1G223840.3">
    <property type="protein sequence ID" value="TRITD4Av1G223840.3"/>
    <property type="gene ID" value="TRITD4Av1G223840"/>
</dbReference>
<name>A0A9R0W3Q0_TRITD</name>
<organism evidence="15 16">
    <name type="scientific">Triticum turgidum subsp. durum</name>
    <name type="common">Durum wheat</name>
    <name type="synonym">Triticum durum</name>
    <dbReference type="NCBI Taxonomy" id="4567"/>
    <lineage>
        <taxon>Eukaryota</taxon>
        <taxon>Viridiplantae</taxon>
        <taxon>Streptophyta</taxon>
        <taxon>Embryophyta</taxon>
        <taxon>Tracheophyta</taxon>
        <taxon>Spermatophyta</taxon>
        <taxon>Magnoliopsida</taxon>
        <taxon>Liliopsida</taxon>
        <taxon>Poales</taxon>
        <taxon>Poaceae</taxon>
        <taxon>BOP clade</taxon>
        <taxon>Pooideae</taxon>
        <taxon>Triticodae</taxon>
        <taxon>Triticeae</taxon>
        <taxon>Triticinae</taxon>
        <taxon>Triticum</taxon>
    </lineage>
</organism>
<evidence type="ECO:0000256" key="10">
    <source>
        <dbReference type="ARBA" id="ARBA00057508"/>
    </source>
</evidence>
<dbReference type="GO" id="GO:0003989">
    <property type="term" value="F:acetyl-CoA carboxylase activity"/>
    <property type="evidence" value="ECO:0007669"/>
    <property type="project" value="InterPro"/>
</dbReference>
<dbReference type="SUPFAM" id="SSF51246">
    <property type="entry name" value="Rudiment single hybrid motif"/>
    <property type="match status" value="1"/>
</dbReference>
<keyword evidence="7" id="KW-0443">Lipid metabolism</keyword>
<evidence type="ECO:0008006" key="17">
    <source>
        <dbReference type="Google" id="ProtNLM"/>
    </source>
</evidence>
<keyword evidence="9" id="KW-0092">Biotin</keyword>
<dbReference type="PROSITE" id="PS50975">
    <property type="entry name" value="ATP_GRASP"/>
    <property type="match status" value="1"/>
</dbReference>
<dbReference type="InterPro" id="IPR000089">
    <property type="entry name" value="Biotin_lipoyl"/>
</dbReference>
<dbReference type="Pfam" id="PF00289">
    <property type="entry name" value="Biotin_carb_N"/>
    <property type="match status" value="1"/>
</dbReference>
<sequence length="1282" mass="143194">MAGSDQISEFCRALGGDTPIRSVLVANNGMAAVKFMRSIRAWASETFGTEKAILLVAMATPEDLRIAERTRVSAVWPGWGHASEDPELPDALKEKGIIFLGPPSAAMAALGDKIGSSLIAQAAGVPTLPWSGSHVKVPQETCHSIPEEIYKKACVSTTEEAVASCQVVGYPAMIKASWGGGGKGIRKVHNDDEVRALFKQVQGEVPGSPIFVMKVASQSRHLEVQLLCDKHGNVAALHSRDCSVQRRHQKIIEEGPITVAPPEKVRELEQAARRLAKCVQYQGAATVEYLYSMETGEYYFLELNPRLQVEHPVTEWIAGVNLPASQVAVGMGIPLYNIPEIRRFYGLEHGGGYHSWKEISAVAAKFDLDKAQSVRPTGHCVAVRVTSEDPDDGFKPTGGRVEELNFFGHVFAFGESRSLAIANMVLGLKEIQIRGEIRTNVDYTVDLLNAAEYRENKIHTGWLDSRIAMRVRAERPPWYLSVVAGALYEASSRSSSVVTDYVGYLSKGQIPPRHISLVNLTVTLNIEGIKYTVKTVRGGPGSYKLRINESEIEAEMHSLRDGGLLMQKEHDPSKLLADTPCKLLRFLVADGSHVVSDTPYAEVEVMKMCMPLLLPASGVIHFVMPEGQAMQASDLIARLDLDDPSSVRKAEPFHGTFPKLGPSAAISGKVHQKFAASVNSAHMILAGYEHNISHVVQYLLNCLDSPELPFLRWQELMSVLATRLPKDLRNELDGVYKEYELNADFRKGQDFPAKLLREVIEANLAHCSEKDRITSERLIEPLMSLVKSYEGGRESHACVVVKSLFEEYLSVEELFSDDIQSDVIERLRLQHAKDLEKVVYIVFSHQGVKNKNELILQLMDGLVYANPSAYRDQLIRFSALNHTAYSGLALKASQLLEQTKLSELRTSIARSLSELEMFTEEGEQVSTPRRKMAINERMEDLVCAPHAVEDALVALFDHSDPTLQRRVVETYIRRLYQHYLVRGSVRIQWHRSGLIALWEFSEEHIGQSAALLKQQVQDPRGRRWGVMVVIKSLQCLSTAIEAALKETSHYRAGAGSVSNGNPINSNRGNILHIALVGISNQMGTLQDSGDEDQAQERINKLSKILKDTTITSHLNGAGVRVVSCIIQRDEGRPPMRHSFQWSFDKLYYEEDPMLRHVEPPLSTFLELDKVHLEGYSDAKYTPSRDRQWHIYTLVKNNKDPRSNDQRMFLRTIVRQPSMTNGFSFGHIDNEVCRAQASSSFISNSILRSLMAALEEIELHAHNEAFQRGWMKLAKMRRQHAHF</sequence>
<dbReference type="Gene3D" id="2.40.50.100">
    <property type="match status" value="1"/>
</dbReference>
<keyword evidence="2" id="KW-0444">Lipid biosynthesis</keyword>
<evidence type="ECO:0000313" key="16">
    <source>
        <dbReference type="Proteomes" id="UP000324705"/>
    </source>
</evidence>
<dbReference type="Pfam" id="PF21385">
    <property type="entry name" value="ACCA_BT"/>
    <property type="match status" value="1"/>
</dbReference>
<dbReference type="Pfam" id="PF00364">
    <property type="entry name" value="Biotin_lipoyl"/>
    <property type="match status" value="1"/>
</dbReference>
<reference evidence="15 16" key="1">
    <citation type="submission" date="2017-09" db="EMBL/GenBank/DDBJ databases">
        <authorList>
            <consortium name="International Durum Wheat Genome Sequencing Consortium (IDWGSC)"/>
            <person name="Milanesi L."/>
        </authorList>
    </citation>
    <scope>NUCLEOTIDE SEQUENCE [LARGE SCALE GENOMIC DNA]</scope>
    <source>
        <strain evidence="16">cv. Svevo</strain>
    </source>
</reference>
<accession>A0A9R0W3Q0</accession>
<evidence type="ECO:0000256" key="4">
    <source>
        <dbReference type="ARBA" id="ARBA00022741"/>
    </source>
</evidence>